<dbReference type="AlphaFoldDB" id="A0AA39VN94"/>
<evidence type="ECO:0000313" key="2">
    <source>
        <dbReference type="EMBL" id="KAK0585506.1"/>
    </source>
</evidence>
<feature type="region of interest" description="Disordered" evidence="1">
    <location>
        <begin position="51"/>
        <end position="107"/>
    </location>
</feature>
<dbReference type="Proteomes" id="UP001168877">
    <property type="component" value="Unassembled WGS sequence"/>
</dbReference>
<dbReference type="EMBL" id="JAUESC010000383">
    <property type="protein sequence ID" value="KAK0585506.1"/>
    <property type="molecule type" value="Genomic_DNA"/>
</dbReference>
<evidence type="ECO:0000313" key="3">
    <source>
        <dbReference type="Proteomes" id="UP001168877"/>
    </source>
</evidence>
<accession>A0AA39VN94</accession>
<protein>
    <submittedName>
        <fullName evidence="2">Uncharacterized protein</fullName>
    </submittedName>
</protein>
<comment type="caution">
    <text evidence="2">The sequence shown here is derived from an EMBL/GenBank/DDBJ whole genome shotgun (WGS) entry which is preliminary data.</text>
</comment>
<keyword evidence="3" id="KW-1185">Reference proteome</keyword>
<sequence length="126" mass="13733">MLPSILQPSYKGTTIRCLYYIKSTLSARWLMLDNGHTHWKSIKDPTEVDLQVKSSPPVQPTQPINNDPAIIQSHYPHPAATSTSMPSAISGSLTDLSSHNTQLGLPGSNFQGGLHDIDLVRTSALK</sequence>
<name>A0AA39VN94_ACESA</name>
<evidence type="ECO:0000256" key="1">
    <source>
        <dbReference type="SAM" id="MobiDB-lite"/>
    </source>
</evidence>
<reference evidence="2" key="2">
    <citation type="submission" date="2023-06" db="EMBL/GenBank/DDBJ databases">
        <authorList>
            <person name="Swenson N.G."/>
            <person name="Wegrzyn J.L."/>
            <person name="Mcevoy S.L."/>
        </authorList>
    </citation>
    <scope>NUCLEOTIDE SEQUENCE</scope>
    <source>
        <strain evidence="2">NS2018</strain>
        <tissue evidence="2">Leaf</tissue>
    </source>
</reference>
<gene>
    <name evidence="2" type="ORF">LWI29_029574</name>
</gene>
<reference evidence="2" key="1">
    <citation type="journal article" date="2022" name="Plant J.">
        <title>Strategies of tolerance reflected in two North American maple genomes.</title>
        <authorList>
            <person name="McEvoy S.L."/>
            <person name="Sezen U.U."/>
            <person name="Trouern-Trend A."/>
            <person name="McMahon S.M."/>
            <person name="Schaberg P.G."/>
            <person name="Yang J."/>
            <person name="Wegrzyn J.L."/>
            <person name="Swenson N.G."/>
        </authorList>
    </citation>
    <scope>NUCLEOTIDE SEQUENCE</scope>
    <source>
        <strain evidence="2">NS2018</strain>
    </source>
</reference>
<feature type="compositionally biased region" description="Polar residues" evidence="1">
    <location>
        <begin position="52"/>
        <end position="65"/>
    </location>
</feature>
<proteinExistence type="predicted"/>
<organism evidence="2 3">
    <name type="scientific">Acer saccharum</name>
    <name type="common">Sugar maple</name>
    <dbReference type="NCBI Taxonomy" id="4024"/>
    <lineage>
        <taxon>Eukaryota</taxon>
        <taxon>Viridiplantae</taxon>
        <taxon>Streptophyta</taxon>
        <taxon>Embryophyta</taxon>
        <taxon>Tracheophyta</taxon>
        <taxon>Spermatophyta</taxon>
        <taxon>Magnoliopsida</taxon>
        <taxon>eudicotyledons</taxon>
        <taxon>Gunneridae</taxon>
        <taxon>Pentapetalae</taxon>
        <taxon>rosids</taxon>
        <taxon>malvids</taxon>
        <taxon>Sapindales</taxon>
        <taxon>Sapindaceae</taxon>
        <taxon>Hippocastanoideae</taxon>
        <taxon>Acereae</taxon>
        <taxon>Acer</taxon>
    </lineage>
</organism>
<feature type="compositionally biased region" description="Polar residues" evidence="1">
    <location>
        <begin position="80"/>
        <end position="107"/>
    </location>
</feature>